<protein>
    <submittedName>
        <fullName evidence="5">Flavin monoamine oxidase family protein</fullName>
    </submittedName>
</protein>
<dbReference type="SUPFAM" id="SSF51905">
    <property type="entry name" value="FAD/NAD(P)-binding domain"/>
    <property type="match status" value="1"/>
</dbReference>
<comment type="caution">
    <text evidence="5">The sequence shown here is derived from an EMBL/GenBank/DDBJ whole genome shotgun (WGS) entry which is preliminary data.</text>
</comment>
<gene>
    <name evidence="5" type="ORF">ACFQGL_14040</name>
</gene>
<dbReference type="SUPFAM" id="SSF54373">
    <property type="entry name" value="FAD-linked reductases, C-terminal domain"/>
    <property type="match status" value="1"/>
</dbReference>
<dbReference type="InterPro" id="IPR050703">
    <property type="entry name" value="Flavin_MAO"/>
</dbReference>
<comment type="similarity">
    <text evidence="2">Belongs to the flavin monoamine oxidase family.</text>
</comment>
<dbReference type="PANTHER" id="PTHR43563">
    <property type="entry name" value="AMINE OXIDASE"/>
    <property type="match status" value="1"/>
</dbReference>
<evidence type="ECO:0000256" key="2">
    <source>
        <dbReference type="ARBA" id="ARBA00005995"/>
    </source>
</evidence>
<dbReference type="PANTHER" id="PTHR43563:SF1">
    <property type="entry name" value="AMINE OXIDASE [FLAVIN-CONTAINING] B"/>
    <property type="match status" value="1"/>
</dbReference>
<evidence type="ECO:0000313" key="6">
    <source>
        <dbReference type="Proteomes" id="UP001596226"/>
    </source>
</evidence>
<keyword evidence="3" id="KW-0560">Oxidoreductase</keyword>
<dbReference type="EMBL" id="JBHSQS010000007">
    <property type="protein sequence ID" value="MFC5924467.1"/>
    <property type="molecule type" value="Genomic_DNA"/>
</dbReference>
<proteinExistence type="inferred from homology"/>
<feature type="domain" description="Amine oxidase" evidence="4">
    <location>
        <begin position="20"/>
        <end position="444"/>
    </location>
</feature>
<dbReference type="InterPro" id="IPR001613">
    <property type="entry name" value="Flavin_amine_oxidase"/>
</dbReference>
<dbReference type="Proteomes" id="UP001596226">
    <property type="component" value="Unassembled WGS sequence"/>
</dbReference>
<accession>A0ABW1H7T9</accession>
<comment type="cofactor">
    <cofactor evidence="1">
        <name>FAD</name>
        <dbReference type="ChEBI" id="CHEBI:57692"/>
    </cofactor>
</comment>
<dbReference type="InterPro" id="IPR036188">
    <property type="entry name" value="FAD/NAD-bd_sf"/>
</dbReference>
<sequence length="455" mass="47874">MRVSPGVIDDLRVVVVGAGFSGLAAASALARAGARVRVLEARDRVGGRVLTHWLPDGTQLDLGAQWIGPTQDRMYALVAEHGLDTFASAAAGASTLLWAGQRRAEPPAEVGRVLDLLDAYASRLDPVAPWRTSGAARWDRTLFGGWLRTTAGDADTADYLGRLLAGGLLATGANEISLLHVLFYLRSGGGTRSLLGMAGSAQQDRIVGGPPALAERMAAALPPGTLRLNAPVYAIGQDAHGVLVRTDTEGVEGDAVVVALAPALAGRIRYDPALPALRDGLTQRMPMGSALKVHAVYPEPFWRADGLSGVATSSVGPLTETVDNSTPTSSRGVLTGFSYGTDAAALRAMSPQRRERSLLDAFATVVGPRAGDPVELIEYDWSADPWTRGCFCGAFTPGAWRSYGPWLRVPVGRVHWAGTETATRWAGYLEGAVRAGERAAAEVLAGERARPARSV</sequence>
<reference evidence="6" key="1">
    <citation type="journal article" date="2019" name="Int. J. Syst. Evol. Microbiol.">
        <title>The Global Catalogue of Microorganisms (GCM) 10K type strain sequencing project: providing services to taxonomists for standard genome sequencing and annotation.</title>
        <authorList>
            <consortium name="The Broad Institute Genomics Platform"/>
            <consortium name="The Broad Institute Genome Sequencing Center for Infectious Disease"/>
            <person name="Wu L."/>
            <person name="Ma J."/>
        </authorList>
    </citation>
    <scope>NUCLEOTIDE SEQUENCE [LARGE SCALE GENOMIC DNA]</scope>
    <source>
        <strain evidence="6">CGMCC 4.7144</strain>
    </source>
</reference>
<evidence type="ECO:0000256" key="3">
    <source>
        <dbReference type="ARBA" id="ARBA00023002"/>
    </source>
</evidence>
<dbReference type="InterPro" id="IPR002937">
    <property type="entry name" value="Amino_oxidase"/>
</dbReference>
<dbReference type="Gene3D" id="3.50.50.60">
    <property type="entry name" value="FAD/NAD(P)-binding domain"/>
    <property type="match status" value="1"/>
</dbReference>
<dbReference type="PRINTS" id="PR00757">
    <property type="entry name" value="AMINEOXDASEF"/>
</dbReference>
<keyword evidence="6" id="KW-1185">Reference proteome</keyword>
<evidence type="ECO:0000313" key="5">
    <source>
        <dbReference type="EMBL" id="MFC5924467.1"/>
    </source>
</evidence>
<dbReference type="RefSeq" id="WP_377511172.1">
    <property type="nucleotide sequence ID" value="NZ_JBHSQS010000007.1"/>
</dbReference>
<organism evidence="5 6">
    <name type="scientific">Micromonospora vulcania</name>
    <dbReference type="NCBI Taxonomy" id="1441873"/>
    <lineage>
        <taxon>Bacteria</taxon>
        <taxon>Bacillati</taxon>
        <taxon>Actinomycetota</taxon>
        <taxon>Actinomycetes</taxon>
        <taxon>Micromonosporales</taxon>
        <taxon>Micromonosporaceae</taxon>
        <taxon>Micromonospora</taxon>
    </lineage>
</organism>
<name>A0ABW1H7T9_9ACTN</name>
<dbReference type="Pfam" id="PF01593">
    <property type="entry name" value="Amino_oxidase"/>
    <property type="match status" value="1"/>
</dbReference>
<evidence type="ECO:0000256" key="1">
    <source>
        <dbReference type="ARBA" id="ARBA00001974"/>
    </source>
</evidence>
<evidence type="ECO:0000259" key="4">
    <source>
        <dbReference type="Pfam" id="PF01593"/>
    </source>
</evidence>